<accession>A0A9P6DYS1</accession>
<dbReference type="EMBL" id="MU128941">
    <property type="protein sequence ID" value="KAF9516264.1"/>
    <property type="molecule type" value="Genomic_DNA"/>
</dbReference>
<protein>
    <submittedName>
        <fullName evidence="2">Uncharacterized protein</fullName>
    </submittedName>
</protein>
<dbReference type="AlphaFoldDB" id="A0A9P6DYS1"/>
<comment type="caution">
    <text evidence="2">The sequence shown here is derived from an EMBL/GenBank/DDBJ whole genome shotgun (WGS) entry which is preliminary data.</text>
</comment>
<sequence length="216" mass="24731">MSVRTETGLPFIAVITEDNATNLVEMLSMTKQTQGPVGWDENERGLSLEYFEVHTVDRTQNTVIIFGRRQIIRPEGKTEVLVEMQGMQTSHPFKLIEPLTSFMCMHKDVVEIEQRRRELRKQKRHIPKKDQRSGLTEQGRLKRAPKRGHGWILGRGVLKLLHRRNAPLVGFDRVRGRARCCEIVEGAIHLPLKIHGDKEYLEPVMGETGVKGQVHG</sequence>
<gene>
    <name evidence="2" type="ORF">BS47DRAFT_1360449</name>
</gene>
<organism evidence="2 3">
    <name type="scientific">Hydnum rufescens UP504</name>
    <dbReference type="NCBI Taxonomy" id="1448309"/>
    <lineage>
        <taxon>Eukaryota</taxon>
        <taxon>Fungi</taxon>
        <taxon>Dikarya</taxon>
        <taxon>Basidiomycota</taxon>
        <taxon>Agaricomycotina</taxon>
        <taxon>Agaricomycetes</taxon>
        <taxon>Cantharellales</taxon>
        <taxon>Hydnaceae</taxon>
        <taxon>Hydnum</taxon>
    </lineage>
</organism>
<reference evidence="2" key="1">
    <citation type="journal article" date="2020" name="Nat. Commun.">
        <title>Large-scale genome sequencing of mycorrhizal fungi provides insights into the early evolution of symbiotic traits.</title>
        <authorList>
            <person name="Miyauchi S."/>
            <person name="Kiss E."/>
            <person name="Kuo A."/>
            <person name="Drula E."/>
            <person name="Kohler A."/>
            <person name="Sanchez-Garcia M."/>
            <person name="Morin E."/>
            <person name="Andreopoulos B."/>
            <person name="Barry K.W."/>
            <person name="Bonito G."/>
            <person name="Buee M."/>
            <person name="Carver A."/>
            <person name="Chen C."/>
            <person name="Cichocki N."/>
            <person name="Clum A."/>
            <person name="Culley D."/>
            <person name="Crous P.W."/>
            <person name="Fauchery L."/>
            <person name="Girlanda M."/>
            <person name="Hayes R.D."/>
            <person name="Keri Z."/>
            <person name="LaButti K."/>
            <person name="Lipzen A."/>
            <person name="Lombard V."/>
            <person name="Magnuson J."/>
            <person name="Maillard F."/>
            <person name="Murat C."/>
            <person name="Nolan M."/>
            <person name="Ohm R.A."/>
            <person name="Pangilinan J."/>
            <person name="Pereira M.F."/>
            <person name="Perotto S."/>
            <person name="Peter M."/>
            <person name="Pfister S."/>
            <person name="Riley R."/>
            <person name="Sitrit Y."/>
            <person name="Stielow J.B."/>
            <person name="Szollosi G."/>
            <person name="Zifcakova L."/>
            <person name="Stursova M."/>
            <person name="Spatafora J.W."/>
            <person name="Tedersoo L."/>
            <person name="Vaario L.M."/>
            <person name="Yamada A."/>
            <person name="Yan M."/>
            <person name="Wang P."/>
            <person name="Xu J."/>
            <person name="Bruns T."/>
            <person name="Baldrian P."/>
            <person name="Vilgalys R."/>
            <person name="Dunand C."/>
            <person name="Henrissat B."/>
            <person name="Grigoriev I.V."/>
            <person name="Hibbett D."/>
            <person name="Nagy L.G."/>
            <person name="Martin F.M."/>
        </authorList>
    </citation>
    <scope>NUCLEOTIDE SEQUENCE</scope>
    <source>
        <strain evidence="2">UP504</strain>
    </source>
</reference>
<evidence type="ECO:0000313" key="3">
    <source>
        <dbReference type="Proteomes" id="UP000886523"/>
    </source>
</evidence>
<keyword evidence="3" id="KW-1185">Reference proteome</keyword>
<proteinExistence type="predicted"/>
<name>A0A9P6DYS1_9AGAM</name>
<feature type="region of interest" description="Disordered" evidence="1">
    <location>
        <begin position="118"/>
        <end position="142"/>
    </location>
</feature>
<feature type="compositionally biased region" description="Basic residues" evidence="1">
    <location>
        <begin position="118"/>
        <end position="127"/>
    </location>
</feature>
<evidence type="ECO:0000313" key="2">
    <source>
        <dbReference type="EMBL" id="KAF9516264.1"/>
    </source>
</evidence>
<dbReference type="Proteomes" id="UP000886523">
    <property type="component" value="Unassembled WGS sequence"/>
</dbReference>
<evidence type="ECO:0000256" key="1">
    <source>
        <dbReference type="SAM" id="MobiDB-lite"/>
    </source>
</evidence>